<dbReference type="FunCoup" id="A0A1Z5RHQ0">
    <property type="interactions" value="208"/>
</dbReference>
<sequence>MYHLFFICPFSQACWNFVGITWNLNLPHLGMIIDTRISFGNPVFMEVLITACRSIWCHRNNLIFDGKTCSLANWKAHFKHEFGLICIKSKPSRIDSLLLWLKSIS</sequence>
<accession>A0A1Z5RHQ0</accession>
<proteinExistence type="predicted"/>
<dbReference type="OMA" id="FREIVII"/>
<dbReference type="InParanoid" id="A0A1Z5RHQ0"/>
<reference evidence="2" key="2">
    <citation type="journal article" date="2018" name="Plant J.">
        <title>The Sorghum bicolor reference genome: improved assembly, gene annotations, a transcriptome atlas, and signatures of genome organization.</title>
        <authorList>
            <person name="McCormick R.F."/>
            <person name="Truong S.K."/>
            <person name="Sreedasyam A."/>
            <person name="Jenkins J."/>
            <person name="Shu S."/>
            <person name="Sims D."/>
            <person name="Kennedy M."/>
            <person name="Amirebrahimi M."/>
            <person name="Weers B.D."/>
            <person name="McKinley B."/>
            <person name="Mattison A."/>
            <person name="Morishige D.T."/>
            <person name="Grimwood J."/>
            <person name="Schmutz J."/>
            <person name="Mullet J.E."/>
        </authorList>
    </citation>
    <scope>NUCLEOTIDE SEQUENCE [LARGE SCALE GENOMIC DNA]</scope>
    <source>
        <strain evidence="2">cv. BTx623</strain>
    </source>
</reference>
<keyword evidence="2" id="KW-1185">Reference proteome</keyword>
<evidence type="ECO:0000313" key="1">
    <source>
        <dbReference type="EMBL" id="OQU83268.1"/>
    </source>
</evidence>
<organism evidence="1 2">
    <name type="scientific">Sorghum bicolor</name>
    <name type="common">Sorghum</name>
    <name type="synonym">Sorghum vulgare</name>
    <dbReference type="NCBI Taxonomy" id="4558"/>
    <lineage>
        <taxon>Eukaryota</taxon>
        <taxon>Viridiplantae</taxon>
        <taxon>Streptophyta</taxon>
        <taxon>Embryophyta</taxon>
        <taxon>Tracheophyta</taxon>
        <taxon>Spermatophyta</taxon>
        <taxon>Magnoliopsida</taxon>
        <taxon>Liliopsida</taxon>
        <taxon>Poales</taxon>
        <taxon>Poaceae</taxon>
        <taxon>PACMAD clade</taxon>
        <taxon>Panicoideae</taxon>
        <taxon>Andropogonodae</taxon>
        <taxon>Andropogoneae</taxon>
        <taxon>Sorghinae</taxon>
        <taxon>Sorghum</taxon>
    </lineage>
</organism>
<name>A0A1Z5RHQ0_SORBI</name>
<dbReference type="Gramene" id="OQU83268">
    <property type="protein sequence ID" value="OQU83268"/>
    <property type="gene ID" value="SORBI_3005G099550"/>
</dbReference>
<reference evidence="1 2" key="1">
    <citation type="journal article" date="2009" name="Nature">
        <title>The Sorghum bicolor genome and the diversification of grasses.</title>
        <authorList>
            <person name="Paterson A.H."/>
            <person name="Bowers J.E."/>
            <person name="Bruggmann R."/>
            <person name="Dubchak I."/>
            <person name="Grimwood J."/>
            <person name="Gundlach H."/>
            <person name="Haberer G."/>
            <person name="Hellsten U."/>
            <person name="Mitros T."/>
            <person name="Poliakov A."/>
            <person name="Schmutz J."/>
            <person name="Spannagl M."/>
            <person name="Tang H."/>
            <person name="Wang X."/>
            <person name="Wicker T."/>
            <person name="Bharti A.K."/>
            <person name="Chapman J."/>
            <person name="Feltus F.A."/>
            <person name="Gowik U."/>
            <person name="Grigoriev I.V."/>
            <person name="Lyons E."/>
            <person name="Maher C.A."/>
            <person name="Martis M."/>
            <person name="Narechania A."/>
            <person name="Otillar R.P."/>
            <person name="Penning B.W."/>
            <person name="Salamov A.A."/>
            <person name="Wang Y."/>
            <person name="Zhang L."/>
            <person name="Carpita N.C."/>
            <person name="Freeling M."/>
            <person name="Gingle A.R."/>
            <person name="Hash C.T."/>
            <person name="Keller B."/>
            <person name="Klein P."/>
            <person name="Kresovich S."/>
            <person name="McCann M.C."/>
            <person name="Ming R."/>
            <person name="Peterson D.G."/>
            <person name="Mehboob-ur-Rahman"/>
            <person name="Ware D."/>
            <person name="Westhoff P."/>
            <person name="Mayer K.F."/>
            <person name="Messing J."/>
            <person name="Rokhsar D.S."/>
        </authorList>
    </citation>
    <scope>NUCLEOTIDE SEQUENCE [LARGE SCALE GENOMIC DNA]</scope>
    <source>
        <strain evidence="2">cv. BTx623</strain>
    </source>
</reference>
<protein>
    <recommendedName>
        <fullName evidence="3">Reverse transcriptase zinc-binding domain-containing protein</fullName>
    </recommendedName>
</protein>
<dbReference type="AlphaFoldDB" id="A0A1Z5RHQ0"/>
<gene>
    <name evidence="1" type="ORF">SORBI_3005G099550</name>
</gene>
<evidence type="ECO:0000313" key="2">
    <source>
        <dbReference type="Proteomes" id="UP000000768"/>
    </source>
</evidence>
<dbReference type="EMBL" id="CM000764">
    <property type="protein sequence ID" value="OQU83268.1"/>
    <property type="molecule type" value="Genomic_DNA"/>
</dbReference>
<evidence type="ECO:0008006" key="3">
    <source>
        <dbReference type="Google" id="ProtNLM"/>
    </source>
</evidence>
<dbReference type="Proteomes" id="UP000000768">
    <property type="component" value="Chromosome 5"/>
</dbReference>